<evidence type="ECO:0000256" key="1">
    <source>
        <dbReference type="ARBA" id="ARBA00022729"/>
    </source>
</evidence>
<keyword evidence="4" id="KW-1185">Reference proteome</keyword>
<dbReference type="OrthoDB" id="6114763at2"/>
<evidence type="ECO:0000256" key="2">
    <source>
        <dbReference type="SAM" id="SignalP"/>
    </source>
</evidence>
<sequence>MFDSKLLKLALVAGALAASTSVIRAETIDATIVAGHPPVFRWVKHASQTFIPTVNKALEGSGHEIKWDEQYGGSLSKVGDELEATEEGLAQIGVISSVFDPAKLSLQNVSYYTPFVSSDVALVSNTINDLHFSNPNMRVTWEENGLEYLGAPSAIDDYLLMTTFPVNSIDDLKGKKIGAPGPAVNWLGGTGAVGVAGNLTTYYNEIKTGVYDGVIVFATAALPGKLHEVAPYITKVGFGAQYAGSLAANKEWFDEQPEEVQKALRAGGEAFRDAYIADLDAASEAALKTLAEQGATITEVDDEFRQKWVAGMDNVAKTWAAQVDGEGKAGTEILKAYMDAIRAAGGKPARDWDQE</sequence>
<accession>A0A3R9YTP2</accession>
<name>A0A3R9YTP2_9HYPH</name>
<evidence type="ECO:0000313" key="3">
    <source>
        <dbReference type="EMBL" id="RST86856.1"/>
    </source>
</evidence>
<dbReference type="InterPro" id="IPR018389">
    <property type="entry name" value="DctP_fam"/>
</dbReference>
<dbReference type="Pfam" id="PF03480">
    <property type="entry name" value="DctP"/>
    <property type="match status" value="1"/>
</dbReference>
<gene>
    <name evidence="3" type="ORF">EJC49_08020</name>
</gene>
<dbReference type="AlphaFoldDB" id="A0A3R9YTP2"/>
<proteinExistence type="predicted"/>
<keyword evidence="1 2" id="KW-0732">Signal</keyword>
<dbReference type="Proteomes" id="UP000278398">
    <property type="component" value="Unassembled WGS sequence"/>
</dbReference>
<evidence type="ECO:0000313" key="4">
    <source>
        <dbReference type="Proteomes" id="UP000278398"/>
    </source>
</evidence>
<dbReference type="PANTHER" id="PTHR33376">
    <property type="match status" value="1"/>
</dbReference>
<dbReference type="EMBL" id="RWKW01000030">
    <property type="protein sequence ID" value="RST86856.1"/>
    <property type="molecule type" value="Genomic_DNA"/>
</dbReference>
<dbReference type="GO" id="GO:0055085">
    <property type="term" value="P:transmembrane transport"/>
    <property type="evidence" value="ECO:0007669"/>
    <property type="project" value="InterPro"/>
</dbReference>
<reference evidence="3 4" key="1">
    <citation type="submission" date="2018-12" db="EMBL/GenBank/DDBJ databases">
        <title>Mesorhizobium carbonis sp. nov., isolated from coal mine water.</title>
        <authorList>
            <person name="Xin W."/>
            <person name="Xu Z."/>
            <person name="Xiang F."/>
            <person name="Zhang J."/>
            <person name="Xi L."/>
            <person name="Liu J."/>
        </authorList>
    </citation>
    <scope>NUCLEOTIDE SEQUENCE [LARGE SCALE GENOMIC DNA]</scope>
    <source>
        <strain evidence="3 4">B2.3</strain>
    </source>
</reference>
<dbReference type="InterPro" id="IPR038404">
    <property type="entry name" value="TRAP_DctP_sf"/>
</dbReference>
<dbReference type="CDD" id="cd13666">
    <property type="entry name" value="PBP2_TRAP_DctP_like_1"/>
    <property type="match status" value="1"/>
</dbReference>
<dbReference type="Gene3D" id="3.40.190.170">
    <property type="entry name" value="Bacterial extracellular solute-binding protein, family 7"/>
    <property type="match status" value="1"/>
</dbReference>
<dbReference type="PANTHER" id="PTHR33376:SF15">
    <property type="entry name" value="BLL6794 PROTEIN"/>
    <property type="match status" value="1"/>
</dbReference>
<comment type="caution">
    <text evidence="3">The sequence shown here is derived from an EMBL/GenBank/DDBJ whole genome shotgun (WGS) entry which is preliminary data.</text>
</comment>
<dbReference type="RefSeq" id="WP_126699060.1">
    <property type="nucleotide sequence ID" value="NZ_RWKW01000030.1"/>
</dbReference>
<organism evidence="3 4">
    <name type="scientific">Aquibium carbonis</name>
    <dbReference type="NCBI Taxonomy" id="2495581"/>
    <lineage>
        <taxon>Bacteria</taxon>
        <taxon>Pseudomonadati</taxon>
        <taxon>Pseudomonadota</taxon>
        <taxon>Alphaproteobacteria</taxon>
        <taxon>Hyphomicrobiales</taxon>
        <taxon>Phyllobacteriaceae</taxon>
        <taxon>Aquibium</taxon>
    </lineage>
</organism>
<feature type="chain" id="PRO_5018728414" evidence="2">
    <location>
        <begin position="25"/>
        <end position="355"/>
    </location>
</feature>
<protein>
    <submittedName>
        <fullName evidence="3">C4-dicarboxylate ABC transporter permease</fullName>
    </submittedName>
</protein>
<dbReference type="NCBIfam" id="NF037995">
    <property type="entry name" value="TRAP_S1"/>
    <property type="match status" value="1"/>
</dbReference>
<feature type="signal peptide" evidence="2">
    <location>
        <begin position="1"/>
        <end position="24"/>
    </location>
</feature>